<dbReference type="PANTHER" id="PTHR37957:SF1">
    <property type="entry name" value="PHYTASE-LIKE DOMAIN-CONTAINING PROTEIN"/>
    <property type="match status" value="1"/>
</dbReference>
<dbReference type="Proteomes" id="UP000244948">
    <property type="component" value="Unassembled WGS sequence"/>
</dbReference>
<protein>
    <submittedName>
        <fullName evidence="3">Glycerophosphodiester phosphodiesterase</fullName>
    </submittedName>
</protein>
<keyword evidence="1" id="KW-0732">Signal</keyword>
<evidence type="ECO:0000256" key="1">
    <source>
        <dbReference type="SAM" id="SignalP"/>
    </source>
</evidence>
<dbReference type="EMBL" id="QEWR01000002">
    <property type="protein sequence ID" value="PWD84968.1"/>
    <property type="molecule type" value="Genomic_DNA"/>
</dbReference>
<dbReference type="RefSeq" id="WP_109236053.1">
    <property type="nucleotide sequence ID" value="NZ_BMXZ01000001.1"/>
</dbReference>
<evidence type="ECO:0000313" key="3">
    <source>
        <dbReference type="EMBL" id="PWD84968.1"/>
    </source>
</evidence>
<accession>A0A2U2APA6</accession>
<reference evidence="3 4" key="1">
    <citation type="journal article" date="2018" name="Genome Announc.">
        <title>Ignatzschineria cameli sp. nov., isolated from necrotic foot tissue of dromedaries (Camelus dromedarius) and associated maggots (Wohlfahrtia species) in Dubai.</title>
        <authorList>
            <person name="Tsang C.C."/>
            <person name="Tang J.Y."/>
            <person name="Fong J.Y."/>
            <person name="Kinne J."/>
            <person name="Lee H.H."/>
            <person name="Joseph M."/>
            <person name="Jose S."/>
            <person name="Schuster R.K."/>
            <person name="Tang Y."/>
            <person name="Sivakumar S."/>
            <person name="Chen J.H."/>
            <person name="Teng J.L."/>
            <person name="Lau S.K."/>
            <person name="Wernery U."/>
            <person name="Woo P.C."/>
        </authorList>
    </citation>
    <scope>NUCLEOTIDE SEQUENCE [LARGE SCALE GENOMIC DNA]</scope>
    <source>
        <strain evidence="3 4">KCTC 22643</strain>
    </source>
</reference>
<name>A0A2U2APA6_9GAMM</name>
<feature type="signal peptide" evidence="1">
    <location>
        <begin position="1"/>
        <end position="34"/>
    </location>
</feature>
<feature type="chain" id="PRO_5015688395" evidence="1">
    <location>
        <begin position="35"/>
        <end position="457"/>
    </location>
</feature>
<sequence length="457" mass="51074">MTTSSSAYPSSTHIKPIAALLLSLLVSTTAPSFASEKYPATLTAHAYIPAESIISAPNDAPDDLQISGKFTQNLRNDVVGSIEGKSMGRPTGVSLPFKGQPIQGHSGIKKMADGSYWLLTDNGAGSAKNSPDFMLYLNQYDIDFDNNEFKRLKTIFLHDPDKKIPFRIQNEATEKRYLTGADLDLESFQFAGGYLWIGDEFGPYLIQATTDGRIVALYETYFQGERLRSPDHYSLTTPGNPEQKLNFEVLRSKGFEGMAVSRDGSKLYPLLEGALVESDGNNLIILEFDVSQKEWSGNYWYYPLEKPGLSIGDFNMIDDQYALVIERDNGEGVIEFVCKNDVRANCFPEENLPQFKRIYKIALNKDNQNKDVDKIGYIDLLEIEDPNNLSRKPLSNGHFVFPFFTIENVDIVNDEEIIVGNDNNLPFSSSRLPNTADDNELIILNVKALLDAPLKTK</sequence>
<dbReference type="PANTHER" id="PTHR37957">
    <property type="entry name" value="BLR7070 PROTEIN"/>
    <property type="match status" value="1"/>
</dbReference>
<dbReference type="AlphaFoldDB" id="A0A2U2APA6"/>
<proteinExistence type="predicted"/>
<evidence type="ECO:0000259" key="2">
    <source>
        <dbReference type="Pfam" id="PF13449"/>
    </source>
</evidence>
<organism evidence="3 4">
    <name type="scientific">Ignatzschineria indica</name>
    <dbReference type="NCBI Taxonomy" id="472583"/>
    <lineage>
        <taxon>Bacteria</taxon>
        <taxon>Pseudomonadati</taxon>
        <taxon>Pseudomonadota</taxon>
        <taxon>Gammaproteobacteria</taxon>
        <taxon>Cardiobacteriales</taxon>
        <taxon>Ignatzschineriaceae</taxon>
        <taxon>Ignatzschineria</taxon>
    </lineage>
</organism>
<comment type="caution">
    <text evidence="3">The sequence shown here is derived from an EMBL/GenBank/DDBJ whole genome shotgun (WGS) entry which is preliminary data.</text>
</comment>
<dbReference type="InterPro" id="IPR027372">
    <property type="entry name" value="Phytase-like_dom"/>
</dbReference>
<feature type="domain" description="Phytase-like" evidence="2">
    <location>
        <begin position="100"/>
        <end position="424"/>
    </location>
</feature>
<evidence type="ECO:0000313" key="4">
    <source>
        <dbReference type="Proteomes" id="UP000244948"/>
    </source>
</evidence>
<gene>
    <name evidence="3" type="ORF">DC082_05445</name>
</gene>
<dbReference type="Pfam" id="PF13449">
    <property type="entry name" value="Phytase-like"/>
    <property type="match status" value="1"/>
</dbReference>
<keyword evidence="4" id="KW-1185">Reference proteome</keyword>